<dbReference type="EMBL" id="QFOI01000180">
    <property type="protein sequence ID" value="PZP47822.1"/>
    <property type="molecule type" value="Genomic_DNA"/>
</dbReference>
<dbReference type="AlphaFoldDB" id="A0A2W5GWV1"/>
<protein>
    <recommendedName>
        <fullName evidence="4">tRNA pseudouridine synthase A</fullName>
        <ecNumber evidence="4">5.4.99.12</ecNumber>
    </recommendedName>
    <alternativeName>
        <fullName evidence="4">tRNA pseudouridine(38-40) synthase</fullName>
    </alternativeName>
    <alternativeName>
        <fullName evidence="4">tRNA pseudouridylate synthase I</fullName>
    </alternativeName>
    <alternativeName>
        <fullName evidence="4">tRNA-uridine isomerase I</fullName>
    </alternativeName>
</protein>
<dbReference type="PANTHER" id="PTHR11142:SF0">
    <property type="entry name" value="TRNA PSEUDOURIDINE SYNTHASE-LIKE 1"/>
    <property type="match status" value="1"/>
</dbReference>
<dbReference type="PANTHER" id="PTHR11142">
    <property type="entry name" value="PSEUDOURIDYLATE SYNTHASE"/>
    <property type="match status" value="1"/>
</dbReference>
<comment type="caution">
    <text evidence="9">The sequence shown here is derived from an EMBL/GenBank/DDBJ whole genome shotgun (WGS) entry which is preliminary data.</text>
</comment>
<dbReference type="InterPro" id="IPR001406">
    <property type="entry name" value="PsdUridine_synth_TruA"/>
</dbReference>
<dbReference type="InterPro" id="IPR020103">
    <property type="entry name" value="PsdUridine_synth_cat_dom_sf"/>
</dbReference>
<dbReference type="GO" id="GO:0160147">
    <property type="term" value="F:tRNA pseudouridine(38-40) synthase activity"/>
    <property type="evidence" value="ECO:0007669"/>
    <property type="project" value="UniProtKB-EC"/>
</dbReference>
<feature type="domain" description="Pseudouridine synthase I TruA alpha/beta" evidence="8">
    <location>
        <begin position="139"/>
        <end position="241"/>
    </location>
</feature>
<dbReference type="Gene3D" id="3.30.70.660">
    <property type="entry name" value="Pseudouridine synthase I, catalytic domain, C-terminal subdomain"/>
    <property type="match status" value="1"/>
</dbReference>
<comment type="caution">
    <text evidence="4">Lacks conserved residue(s) required for the propagation of feature annotation.</text>
</comment>
<evidence type="ECO:0000256" key="1">
    <source>
        <dbReference type="ARBA" id="ARBA00009375"/>
    </source>
</evidence>
<gene>
    <name evidence="4" type="primary">truA</name>
    <name evidence="9" type="ORF">DI598_10640</name>
</gene>
<comment type="subunit">
    <text evidence="4">Homodimer.</text>
</comment>
<keyword evidence="3 4" id="KW-0413">Isomerase</keyword>
<evidence type="ECO:0000256" key="6">
    <source>
        <dbReference type="PIRSR" id="PIRSR001430-2"/>
    </source>
</evidence>
<evidence type="ECO:0000256" key="2">
    <source>
        <dbReference type="ARBA" id="ARBA00022694"/>
    </source>
</evidence>
<evidence type="ECO:0000256" key="4">
    <source>
        <dbReference type="HAMAP-Rule" id="MF_00171"/>
    </source>
</evidence>
<dbReference type="SUPFAM" id="SSF55120">
    <property type="entry name" value="Pseudouridine synthase"/>
    <property type="match status" value="1"/>
</dbReference>
<comment type="function">
    <text evidence="4">Formation of pseudouridine at positions 38, 39 and 40 in the anticodon stem and loop of transfer RNAs.</text>
</comment>
<feature type="domain" description="Pseudouridine synthase I TruA alpha/beta" evidence="8">
    <location>
        <begin position="8"/>
        <end position="102"/>
    </location>
</feature>
<evidence type="ECO:0000259" key="8">
    <source>
        <dbReference type="Pfam" id="PF01416"/>
    </source>
</evidence>
<dbReference type="NCBIfam" id="TIGR00071">
    <property type="entry name" value="hisT_truA"/>
    <property type="match status" value="1"/>
</dbReference>
<dbReference type="EC" id="5.4.99.12" evidence="4"/>
<dbReference type="GO" id="GO:0003723">
    <property type="term" value="F:RNA binding"/>
    <property type="evidence" value="ECO:0007669"/>
    <property type="project" value="InterPro"/>
</dbReference>
<dbReference type="InterPro" id="IPR020097">
    <property type="entry name" value="PsdUridine_synth_TruA_a/b_dom"/>
</dbReference>
<evidence type="ECO:0000256" key="7">
    <source>
        <dbReference type="RuleBase" id="RU003792"/>
    </source>
</evidence>
<dbReference type="InterPro" id="IPR020095">
    <property type="entry name" value="PsdUridine_synth_TruA_C"/>
</dbReference>
<comment type="similarity">
    <text evidence="1 4 7">Belongs to the tRNA pseudouridine synthase TruA family.</text>
</comment>
<dbReference type="Pfam" id="PF01416">
    <property type="entry name" value="PseudoU_synth_1"/>
    <property type="match status" value="2"/>
</dbReference>
<dbReference type="CDD" id="cd02570">
    <property type="entry name" value="PseudoU_synth_EcTruA"/>
    <property type="match status" value="1"/>
</dbReference>
<keyword evidence="2 4" id="KW-0819">tRNA processing</keyword>
<dbReference type="Proteomes" id="UP000249645">
    <property type="component" value="Unassembled WGS sequence"/>
</dbReference>
<organism evidence="9 10">
    <name type="scientific">Pseudopedobacter saltans</name>
    <dbReference type="NCBI Taxonomy" id="151895"/>
    <lineage>
        <taxon>Bacteria</taxon>
        <taxon>Pseudomonadati</taxon>
        <taxon>Bacteroidota</taxon>
        <taxon>Sphingobacteriia</taxon>
        <taxon>Sphingobacteriales</taxon>
        <taxon>Sphingobacteriaceae</taxon>
        <taxon>Pseudopedobacter</taxon>
    </lineage>
</organism>
<dbReference type="HAMAP" id="MF_00171">
    <property type="entry name" value="TruA"/>
    <property type="match status" value="1"/>
</dbReference>
<evidence type="ECO:0000256" key="5">
    <source>
        <dbReference type="PIRSR" id="PIRSR001430-1"/>
    </source>
</evidence>
<proteinExistence type="inferred from homology"/>
<accession>A0A2W5GWV1</accession>
<evidence type="ECO:0000256" key="3">
    <source>
        <dbReference type="ARBA" id="ARBA00023235"/>
    </source>
</evidence>
<dbReference type="Gene3D" id="3.30.70.580">
    <property type="entry name" value="Pseudouridine synthase I, catalytic domain, N-terminal subdomain"/>
    <property type="match status" value="1"/>
</dbReference>
<dbReference type="FunFam" id="3.30.70.580:FF:000001">
    <property type="entry name" value="tRNA pseudouridine synthase A"/>
    <property type="match status" value="1"/>
</dbReference>
<evidence type="ECO:0000313" key="9">
    <source>
        <dbReference type="EMBL" id="PZP47822.1"/>
    </source>
</evidence>
<reference evidence="9 10" key="1">
    <citation type="submission" date="2017-11" db="EMBL/GenBank/DDBJ databases">
        <title>Infants hospitalized years apart are colonized by the same room-sourced microbial strains.</title>
        <authorList>
            <person name="Brooks B."/>
            <person name="Olm M.R."/>
            <person name="Firek B.A."/>
            <person name="Baker R."/>
            <person name="Thomas B.C."/>
            <person name="Morowitz M.J."/>
            <person name="Banfield J.F."/>
        </authorList>
    </citation>
    <scope>NUCLEOTIDE SEQUENCE [LARGE SCALE GENOMIC DNA]</scope>
    <source>
        <strain evidence="9">S2_009_000_R2_76</strain>
    </source>
</reference>
<feature type="active site" description="Nucleophile" evidence="4 5">
    <location>
        <position position="51"/>
    </location>
</feature>
<sequence>MRYFLEVSYKGTHFYGFQIQENAKTIQGELENALNICLKMPISLTGSSRTDTGVHAYQNYFHFDYEGIITEKNHYSLNSIISEDIVVKSIRPVRDDAHSRFDAIAREYKYHIYFKKDPFQKETAWYYPFKIDFVQLQLAANKLMGTHDFASFSKRNTQVFTHICTIDKAEWSISENGFVFTVKSNRFLRGMVRALVATMLKVGRGSFSITDFEEILDAKECGKADFSAPARGLFLMNVIYPATVFL</sequence>
<comment type="catalytic activity">
    <reaction evidence="4 7">
        <text>uridine(38/39/40) in tRNA = pseudouridine(38/39/40) in tRNA</text>
        <dbReference type="Rhea" id="RHEA:22376"/>
        <dbReference type="Rhea" id="RHEA-COMP:10085"/>
        <dbReference type="Rhea" id="RHEA-COMP:10087"/>
        <dbReference type="ChEBI" id="CHEBI:65314"/>
        <dbReference type="ChEBI" id="CHEBI:65315"/>
        <dbReference type="EC" id="5.4.99.12"/>
    </reaction>
</comment>
<name>A0A2W5GWV1_9SPHI</name>
<evidence type="ECO:0000313" key="10">
    <source>
        <dbReference type="Proteomes" id="UP000249645"/>
    </source>
</evidence>
<dbReference type="PIRSF" id="PIRSF001430">
    <property type="entry name" value="tRNA_psdUrid_synth"/>
    <property type="match status" value="1"/>
</dbReference>
<feature type="binding site" evidence="4 6">
    <location>
        <position position="108"/>
    </location>
    <ligand>
        <name>substrate</name>
    </ligand>
</feature>
<dbReference type="GO" id="GO:0031119">
    <property type="term" value="P:tRNA pseudouridine synthesis"/>
    <property type="evidence" value="ECO:0007669"/>
    <property type="project" value="UniProtKB-UniRule"/>
</dbReference>
<dbReference type="InterPro" id="IPR020094">
    <property type="entry name" value="TruA/RsuA/RluB/E/F_N"/>
</dbReference>